<dbReference type="EMBL" id="FXXP01000003">
    <property type="protein sequence ID" value="SMX30057.1"/>
    <property type="molecule type" value="Genomic_DNA"/>
</dbReference>
<dbReference type="PANTHER" id="PTHR30336">
    <property type="entry name" value="INNER MEMBRANE PROTEIN, PROBABLE PERMEASE"/>
    <property type="match status" value="1"/>
</dbReference>
<dbReference type="PANTHER" id="PTHR30336:SF20">
    <property type="entry name" value="DUF218 DOMAIN-CONTAINING PROTEIN"/>
    <property type="match status" value="1"/>
</dbReference>
<evidence type="ECO:0000313" key="3">
    <source>
        <dbReference type="Proteomes" id="UP000225972"/>
    </source>
</evidence>
<organism evidence="2 3">
    <name type="scientific">Pelagimonas phthalicica</name>
    <dbReference type="NCBI Taxonomy" id="1037362"/>
    <lineage>
        <taxon>Bacteria</taxon>
        <taxon>Pseudomonadati</taxon>
        <taxon>Pseudomonadota</taxon>
        <taxon>Alphaproteobacteria</taxon>
        <taxon>Rhodobacterales</taxon>
        <taxon>Roseobacteraceae</taxon>
        <taxon>Pelagimonas</taxon>
    </lineage>
</organism>
<protein>
    <submittedName>
        <fullName evidence="2">Vancomycin high temperature exclusion protein</fullName>
    </submittedName>
</protein>
<dbReference type="InterPro" id="IPR014729">
    <property type="entry name" value="Rossmann-like_a/b/a_fold"/>
</dbReference>
<accession>A0A238JIT7</accession>
<dbReference type="InterPro" id="IPR051599">
    <property type="entry name" value="Cell_Envelope_Assoc"/>
</dbReference>
<evidence type="ECO:0000313" key="2">
    <source>
        <dbReference type="EMBL" id="SMX30057.1"/>
    </source>
</evidence>
<dbReference type="Proteomes" id="UP000225972">
    <property type="component" value="Unassembled WGS sequence"/>
</dbReference>
<keyword evidence="3" id="KW-1185">Reference proteome</keyword>
<dbReference type="GO" id="GO:0005886">
    <property type="term" value="C:plasma membrane"/>
    <property type="evidence" value="ECO:0007669"/>
    <property type="project" value="TreeGrafter"/>
</dbReference>
<dbReference type="Gene3D" id="3.40.50.620">
    <property type="entry name" value="HUPs"/>
    <property type="match status" value="1"/>
</dbReference>
<dbReference type="AlphaFoldDB" id="A0A238JIT7"/>
<dbReference type="InterPro" id="IPR003848">
    <property type="entry name" value="DUF218"/>
</dbReference>
<dbReference type="Pfam" id="PF02698">
    <property type="entry name" value="DUF218"/>
    <property type="match status" value="1"/>
</dbReference>
<name>A0A238JIT7_9RHOB</name>
<dbReference type="CDD" id="cd06259">
    <property type="entry name" value="YdcF-like"/>
    <property type="match status" value="1"/>
</dbReference>
<sequence>MGNAQMLCLSADMEEDLNKRPVAIVLGAAVWPDGRPSPTLRRRALYAAKLYQAGEVGTIIGSGGLGQYPPSEAEVIARLCREAGVPAPAILQEDQASTTEENLRFSKAMMAANGFETAVIVTDRYHAPRAKLVARRLGIRARASCPAMAGTAWHRVIKSWLREIPACLWYLLRGKGQG</sequence>
<proteinExistence type="predicted"/>
<feature type="domain" description="DUF218" evidence="1">
    <location>
        <begin position="22"/>
        <end position="149"/>
    </location>
</feature>
<reference evidence="3" key="1">
    <citation type="submission" date="2017-05" db="EMBL/GenBank/DDBJ databases">
        <authorList>
            <person name="Rodrigo-Torres L."/>
            <person name="Arahal R. D."/>
            <person name="Lucena T."/>
        </authorList>
    </citation>
    <scope>NUCLEOTIDE SEQUENCE [LARGE SCALE GENOMIC DNA]</scope>
    <source>
        <strain evidence="3">CECT 8649</strain>
    </source>
</reference>
<evidence type="ECO:0000259" key="1">
    <source>
        <dbReference type="Pfam" id="PF02698"/>
    </source>
</evidence>
<gene>
    <name evidence="2" type="ORF">TRP8649_04197</name>
</gene>